<dbReference type="InterPro" id="IPR025877">
    <property type="entry name" value="MobA-like_NTP_Trfase"/>
</dbReference>
<dbReference type="SUPFAM" id="SSF53448">
    <property type="entry name" value="Nucleotide-diphospho-sugar transferases"/>
    <property type="match status" value="1"/>
</dbReference>
<dbReference type="InterPro" id="IPR050065">
    <property type="entry name" value="GlmU-like"/>
</dbReference>
<sequence>MKKNIGPIRDTAAIILAGGKGKRMGIALPKSLLPLGKKTIIEHVLATLHSLPVTRIVIVTPADDSLFRKLLGGNRYSFVKQASPLGTGHAVATALHRQKFSESNVLIIMADSSALFKPGTVRQFIRQCAPESAIGITLFPAFRNVTSVGRVYLDKQHRLLGYHLRGASSRRIGHPYIQGGYLFFRTQWLQSCIHTLARSKHGDRYNLTDLLSYAKKNHSRISAYVLRNLKEWSSVNTFREYRETLQKINTRLKP</sequence>
<dbReference type="Pfam" id="PF12804">
    <property type="entry name" value="NTP_transf_3"/>
    <property type="match status" value="1"/>
</dbReference>
<name>A0A1G2B7T6_9BACT</name>
<protein>
    <recommendedName>
        <fullName evidence="3">MobA-like NTP transferase domain-containing protein</fullName>
    </recommendedName>
</protein>
<keyword evidence="1" id="KW-0808">Transferase</keyword>
<accession>A0A1G2B7T6</accession>
<reference evidence="4 5" key="1">
    <citation type="journal article" date="2016" name="Nat. Commun.">
        <title>Thousands of microbial genomes shed light on interconnected biogeochemical processes in an aquifer system.</title>
        <authorList>
            <person name="Anantharaman K."/>
            <person name="Brown C.T."/>
            <person name="Hug L.A."/>
            <person name="Sharon I."/>
            <person name="Castelle C.J."/>
            <person name="Probst A.J."/>
            <person name="Thomas B.C."/>
            <person name="Singh A."/>
            <person name="Wilkins M.J."/>
            <person name="Karaoz U."/>
            <person name="Brodie E.L."/>
            <person name="Williams K.H."/>
            <person name="Hubbard S.S."/>
            <person name="Banfield J.F."/>
        </authorList>
    </citation>
    <scope>NUCLEOTIDE SEQUENCE [LARGE SCALE GENOMIC DNA]</scope>
</reference>
<evidence type="ECO:0000313" key="5">
    <source>
        <dbReference type="Proteomes" id="UP000179164"/>
    </source>
</evidence>
<proteinExistence type="predicted"/>
<evidence type="ECO:0000313" key="4">
    <source>
        <dbReference type="EMBL" id="OGY85055.1"/>
    </source>
</evidence>
<dbReference type="InterPro" id="IPR029044">
    <property type="entry name" value="Nucleotide-diphossugar_trans"/>
</dbReference>
<dbReference type="Gene3D" id="3.90.550.10">
    <property type="entry name" value="Spore Coat Polysaccharide Biosynthesis Protein SpsA, Chain A"/>
    <property type="match status" value="1"/>
</dbReference>
<dbReference type="PANTHER" id="PTHR43584">
    <property type="entry name" value="NUCLEOTIDYL TRANSFERASE"/>
    <property type="match status" value="1"/>
</dbReference>
<dbReference type="STRING" id="1798543.A2898_02925"/>
<keyword evidence="2" id="KW-0548">Nucleotidyltransferase</keyword>
<dbReference type="AlphaFoldDB" id="A0A1G2B7T6"/>
<dbReference type="GO" id="GO:0016779">
    <property type="term" value="F:nucleotidyltransferase activity"/>
    <property type="evidence" value="ECO:0007669"/>
    <property type="project" value="UniProtKB-KW"/>
</dbReference>
<dbReference type="Proteomes" id="UP000179164">
    <property type="component" value="Unassembled WGS sequence"/>
</dbReference>
<comment type="caution">
    <text evidence="4">The sequence shown here is derived from an EMBL/GenBank/DDBJ whole genome shotgun (WGS) entry which is preliminary data.</text>
</comment>
<evidence type="ECO:0000259" key="3">
    <source>
        <dbReference type="Pfam" id="PF12804"/>
    </source>
</evidence>
<gene>
    <name evidence="4" type="ORF">A2898_02925</name>
</gene>
<organism evidence="4 5">
    <name type="scientific">Candidatus Kerfeldbacteria bacterium RIFCSPLOWO2_01_FULL_48_11</name>
    <dbReference type="NCBI Taxonomy" id="1798543"/>
    <lineage>
        <taxon>Bacteria</taxon>
        <taxon>Candidatus Kerfeldiibacteriota</taxon>
    </lineage>
</organism>
<dbReference type="PANTHER" id="PTHR43584:SF8">
    <property type="entry name" value="N-ACETYLMURAMATE ALPHA-1-PHOSPHATE URIDYLYLTRANSFERASE"/>
    <property type="match status" value="1"/>
</dbReference>
<evidence type="ECO:0000256" key="1">
    <source>
        <dbReference type="ARBA" id="ARBA00022679"/>
    </source>
</evidence>
<evidence type="ECO:0000256" key="2">
    <source>
        <dbReference type="ARBA" id="ARBA00022695"/>
    </source>
</evidence>
<feature type="domain" description="MobA-like NTP transferase" evidence="3">
    <location>
        <begin position="13"/>
        <end position="133"/>
    </location>
</feature>
<dbReference type="EMBL" id="MHKE01000002">
    <property type="protein sequence ID" value="OGY85055.1"/>
    <property type="molecule type" value="Genomic_DNA"/>
</dbReference>